<feature type="region of interest" description="Disordered" evidence="1">
    <location>
        <begin position="180"/>
        <end position="239"/>
    </location>
</feature>
<accession>A0AAW2VGN1</accession>
<protein>
    <recommendedName>
        <fullName evidence="3">Retrotransposon gag domain-containing protein</fullName>
    </recommendedName>
</protein>
<evidence type="ECO:0008006" key="3">
    <source>
        <dbReference type="Google" id="ProtNLM"/>
    </source>
</evidence>
<dbReference type="PANTHER" id="PTHR33240">
    <property type="entry name" value="OS08G0508500 PROTEIN"/>
    <property type="match status" value="1"/>
</dbReference>
<dbReference type="PANTHER" id="PTHR33240:SF17">
    <property type="entry name" value="EUKARYOTIC PEPTIDE CHAIN RELEASE FACTOR GTP-BINDING SUBUNIT-LIKE"/>
    <property type="match status" value="1"/>
</dbReference>
<name>A0AAW2VGN1_9LAMI</name>
<dbReference type="AlphaFoldDB" id="A0AAW2VGN1"/>
<comment type="caution">
    <text evidence="2">The sequence shown here is derived from an EMBL/GenBank/DDBJ whole genome shotgun (WGS) entry which is preliminary data.</text>
</comment>
<reference evidence="2" key="1">
    <citation type="submission" date="2020-06" db="EMBL/GenBank/DDBJ databases">
        <authorList>
            <person name="Li T."/>
            <person name="Hu X."/>
            <person name="Zhang T."/>
            <person name="Song X."/>
            <person name="Zhang H."/>
            <person name="Dai N."/>
            <person name="Sheng W."/>
            <person name="Hou X."/>
            <person name="Wei L."/>
        </authorList>
    </citation>
    <scope>NUCLEOTIDE SEQUENCE</scope>
    <source>
        <strain evidence="2">KEN1</strain>
        <tissue evidence="2">Leaf</tissue>
    </source>
</reference>
<evidence type="ECO:0000313" key="2">
    <source>
        <dbReference type="EMBL" id="KAL0427471.1"/>
    </source>
</evidence>
<evidence type="ECO:0000256" key="1">
    <source>
        <dbReference type="SAM" id="MobiDB-lite"/>
    </source>
</evidence>
<sequence>MNLPTGSIESFEWLIQKFAFHFACKRKAKRSATHLFTIRQKEEESLKSFMGRFNNETLEVQDLRIDMMVNILIHGLKKGSFASALARDPPGDVKQLMSIAQKYIDEEEMNAIKDDEWFRGRDRDRRRDRPKDRRFRSEKDRDAMVPYQLKYHKYTPLSTTRSRSGWFAKGFLGNSFWRRGRKSETETERKKGVDQEAKSGLEVVRERKNGLARTRPQKELYTPSQEDPQGETQQELGKSTLKASYTKEIRYSMWGTKRISSSEERICTQGRARKTILCSMDIIFASVLRKMDLRNLPLKLVKTPLVGFGGSEVIPEGTIDLPVSMGDEPTRRTCMIQFLVVDSPFAYNVVLGRLGLNTFQAVVSTYHLKMKFPTKGGIGEVRCDQ</sequence>
<organism evidence="2">
    <name type="scientific">Sesamum latifolium</name>
    <dbReference type="NCBI Taxonomy" id="2727402"/>
    <lineage>
        <taxon>Eukaryota</taxon>
        <taxon>Viridiplantae</taxon>
        <taxon>Streptophyta</taxon>
        <taxon>Embryophyta</taxon>
        <taxon>Tracheophyta</taxon>
        <taxon>Spermatophyta</taxon>
        <taxon>Magnoliopsida</taxon>
        <taxon>eudicotyledons</taxon>
        <taxon>Gunneridae</taxon>
        <taxon>Pentapetalae</taxon>
        <taxon>asterids</taxon>
        <taxon>lamiids</taxon>
        <taxon>Lamiales</taxon>
        <taxon>Pedaliaceae</taxon>
        <taxon>Sesamum</taxon>
    </lineage>
</organism>
<feature type="compositionally biased region" description="Basic and acidic residues" evidence="1">
    <location>
        <begin position="182"/>
        <end position="209"/>
    </location>
</feature>
<gene>
    <name evidence="2" type="ORF">Slati_2921900</name>
</gene>
<feature type="compositionally biased region" description="Polar residues" evidence="1">
    <location>
        <begin position="222"/>
        <end position="239"/>
    </location>
</feature>
<proteinExistence type="predicted"/>
<reference evidence="2" key="2">
    <citation type="journal article" date="2024" name="Plant">
        <title>Genomic evolution and insights into agronomic trait innovations of Sesamum species.</title>
        <authorList>
            <person name="Miao H."/>
            <person name="Wang L."/>
            <person name="Qu L."/>
            <person name="Liu H."/>
            <person name="Sun Y."/>
            <person name="Le M."/>
            <person name="Wang Q."/>
            <person name="Wei S."/>
            <person name="Zheng Y."/>
            <person name="Lin W."/>
            <person name="Duan Y."/>
            <person name="Cao H."/>
            <person name="Xiong S."/>
            <person name="Wang X."/>
            <person name="Wei L."/>
            <person name="Li C."/>
            <person name="Ma Q."/>
            <person name="Ju M."/>
            <person name="Zhao R."/>
            <person name="Li G."/>
            <person name="Mu C."/>
            <person name="Tian Q."/>
            <person name="Mei H."/>
            <person name="Zhang T."/>
            <person name="Gao T."/>
            <person name="Zhang H."/>
        </authorList>
    </citation>
    <scope>NUCLEOTIDE SEQUENCE</scope>
    <source>
        <strain evidence="2">KEN1</strain>
    </source>
</reference>
<dbReference type="EMBL" id="JACGWN010000010">
    <property type="protein sequence ID" value="KAL0427471.1"/>
    <property type="molecule type" value="Genomic_DNA"/>
</dbReference>